<dbReference type="GeneID" id="23613594"/>
<dbReference type="KEGG" id="apro:F751_2203"/>
<dbReference type="AlphaFoldDB" id="A0A087SLL2"/>
<evidence type="ECO:0000313" key="3">
    <source>
        <dbReference type="Proteomes" id="UP000028924"/>
    </source>
</evidence>
<evidence type="ECO:0000313" key="2">
    <source>
        <dbReference type="EMBL" id="KFM26616.1"/>
    </source>
</evidence>
<organism evidence="2 3">
    <name type="scientific">Auxenochlorella protothecoides</name>
    <name type="common">Green microalga</name>
    <name type="synonym">Chlorella protothecoides</name>
    <dbReference type="NCBI Taxonomy" id="3075"/>
    <lineage>
        <taxon>Eukaryota</taxon>
        <taxon>Viridiplantae</taxon>
        <taxon>Chlorophyta</taxon>
        <taxon>core chlorophytes</taxon>
        <taxon>Trebouxiophyceae</taxon>
        <taxon>Chlorellales</taxon>
        <taxon>Chlorellaceae</taxon>
        <taxon>Auxenochlorella</taxon>
    </lineage>
</organism>
<feature type="region of interest" description="Disordered" evidence="1">
    <location>
        <begin position="38"/>
        <end position="102"/>
    </location>
</feature>
<dbReference type="Proteomes" id="UP000028924">
    <property type="component" value="Unassembled WGS sequence"/>
</dbReference>
<sequence>MGEGVWQVGNRVYTRGGEDVRNSCARLHDEVMGSPCAVSSTSHSLHRARGRTQRTSPGHVPDAHRAVAGAGSQEEAAFFPVIPPPGQSPHRPGVRGALPDHLQRVPGLHPEAQHAQRAVLVAEGQQEAALRQLTRAKGERPHRRPPAQLQRFGEGLA</sequence>
<evidence type="ECO:0000256" key="1">
    <source>
        <dbReference type="SAM" id="MobiDB-lite"/>
    </source>
</evidence>
<feature type="region of interest" description="Disordered" evidence="1">
    <location>
        <begin position="134"/>
        <end position="157"/>
    </location>
</feature>
<proteinExistence type="predicted"/>
<dbReference type="EMBL" id="KL662129">
    <property type="protein sequence ID" value="KFM26616.1"/>
    <property type="molecule type" value="Genomic_DNA"/>
</dbReference>
<name>A0A087SLL2_AUXPR</name>
<gene>
    <name evidence="2" type="ORF">F751_2203</name>
</gene>
<reference evidence="2 3" key="1">
    <citation type="journal article" date="2014" name="BMC Genomics">
        <title>Oil accumulation mechanisms of the oleaginous microalga Chlorella protothecoides revealed through its genome, transcriptomes, and proteomes.</title>
        <authorList>
            <person name="Gao C."/>
            <person name="Wang Y."/>
            <person name="Shen Y."/>
            <person name="Yan D."/>
            <person name="He X."/>
            <person name="Dai J."/>
            <person name="Wu Q."/>
        </authorList>
    </citation>
    <scope>NUCLEOTIDE SEQUENCE [LARGE SCALE GENOMIC DNA]</scope>
    <source>
        <strain evidence="2 3">0710</strain>
    </source>
</reference>
<dbReference type="RefSeq" id="XP_011399554.1">
    <property type="nucleotide sequence ID" value="XM_011401252.1"/>
</dbReference>
<keyword evidence="3" id="KW-1185">Reference proteome</keyword>
<protein>
    <submittedName>
        <fullName evidence="2">Uncharacterized protein</fullName>
    </submittedName>
</protein>
<accession>A0A087SLL2</accession>